<organism evidence="8 9">
    <name type="scientific">Steroidobacter denitrificans</name>
    <dbReference type="NCBI Taxonomy" id="465721"/>
    <lineage>
        <taxon>Bacteria</taxon>
        <taxon>Pseudomonadati</taxon>
        <taxon>Pseudomonadota</taxon>
        <taxon>Gammaproteobacteria</taxon>
        <taxon>Steroidobacterales</taxon>
        <taxon>Steroidobacteraceae</taxon>
        <taxon>Steroidobacter</taxon>
    </lineage>
</organism>
<keyword evidence="9" id="KW-1185">Reference proteome</keyword>
<comment type="similarity">
    <text evidence="4">Belongs to the BamE family.</text>
</comment>
<keyword evidence="6" id="KW-1133">Transmembrane helix</keyword>
<dbReference type="Proteomes" id="UP000070250">
    <property type="component" value="Chromosome"/>
</dbReference>
<feature type="transmembrane region" description="Helical" evidence="6">
    <location>
        <begin position="22"/>
        <end position="45"/>
    </location>
</feature>
<dbReference type="InterPro" id="IPR007450">
    <property type="entry name" value="BamE_dom"/>
</dbReference>
<gene>
    <name evidence="4" type="primary">bamE</name>
    <name evidence="8" type="ORF">ACG33_06775</name>
</gene>
<dbReference type="InterPro" id="IPR026592">
    <property type="entry name" value="BamE"/>
</dbReference>
<evidence type="ECO:0000259" key="7">
    <source>
        <dbReference type="Pfam" id="PF04355"/>
    </source>
</evidence>
<evidence type="ECO:0000313" key="9">
    <source>
        <dbReference type="Proteomes" id="UP000070250"/>
    </source>
</evidence>
<name>A0A127F8P6_STEDE</name>
<evidence type="ECO:0000256" key="1">
    <source>
        <dbReference type="ARBA" id="ARBA00022729"/>
    </source>
</evidence>
<dbReference type="HAMAP" id="MF_00925">
    <property type="entry name" value="OM_assembly_BamE"/>
    <property type="match status" value="1"/>
</dbReference>
<dbReference type="Gene3D" id="3.30.1450.10">
    <property type="match status" value="1"/>
</dbReference>
<dbReference type="OrthoDB" id="9808250at2"/>
<evidence type="ECO:0000313" key="8">
    <source>
        <dbReference type="EMBL" id="AMN46806.1"/>
    </source>
</evidence>
<keyword evidence="6" id="KW-0812">Transmembrane</keyword>
<dbReference type="Pfam" id="PF04355">
    <property type="entry name" value="BamE"/>
    <property type="match status" value="1"/>
</dbReference>
<dbReference type="GO" id="GO:0030674">
    <property type="term" value="F:protein-macromolecule adaptor activity"/>
    <property type="evidence" value="ECO:0007669"/>
    <property type="project" value="TreeGrafter"/>
</dbReference>
<protein>
    <recommendedName>
        <fullName evidence="4">Outer membrane protein assembly factor BamE</fullName>
    </recommendedName>
</protein>
<keyword evidence="3 4" id="KW-0998">Cell outer membrane</keyword>
<dbReference type="PANTHER" id="PTHR37482">
    <property type="entry name" value="OUTER MEMBRANE PROTEIN ASSEMBLY FACTOR BAME"/>
    <property type="match status" value="1"/>
</dbReference>
<dbReference type="InterPro" id="IPR037873">
    <property type="entry name" value="BamE-like"/>
</dbReference>
<accession>A0A127F8P6</accession>
<comment type="subcellular location">
    <subcellularLocation>
        <location evidence="4">Cell outer membrane</location>
    </subcellularLocation>
</comment>
<comment type="subunit">
    <text evidence="4">Part of the Bam complex.</text>
</comment>
<dbReference type="STRING" id="465721.ACG33_06775"/>
<evidence type="ECO:0000256" key="4">
    <source>
        <dbReference type="HAMAP-Rule" id="MF_00925"/>
    </source>
</evidence>
<evidence type="ECO:0000256" key="3">
    <source>
        <dbReference type="ARBA" id="ARBA00023237"/>
    </source>
</evidence>
<dbReference type="GO" id="GO:0051205">
    <property type="term" value="P:protein insertion into membrane"/>
    <property type="evidence" value="ECO:0007669"/>
    <property type="project" value="UniProtKB-UniRule"/>
</dbReference>
<reference evidence="8 9" key="1">
    <citation type="submission" date="2015-06" db="EMBL/GenBank/DDBJ databases">
        <title>A Comprehensive Approach to Explore the Metabolic and Phylogenetic Diversity of Bacterial Steroid Degradation in the Environment: Testosterone as an Example.</title>
        <authorList>
            <person name="Yang F.-C."/>
            <person name="Chen Y.-L."/>
            <person name="Yu C.-P."/>
            <person name="Tang S.-L."/>
            <person name="Wang P.-H."/>
            <person name="Ismail W."/>
            <person name="Wang C.-H."/>
            <person name="Yang C.-Y."/>
            <person name="Chiang Y.-R."/>
        </authorList>
    </citation>
    <scope>NUCLEOTIDE SEQUENCE [LARGE SCALE GENOMIC DNA]</scope>
    <source>
        <strain evidence="8 9">DSM 18526</strain>
    </source>
</reference>
<sequence>MTHTTLQPASGHPHYQHRGGRFFYASVFPSAGALAALVILLILALSGCVYRIDIQQGNFLDQEDIDRVAVGMTRVQVRALLGTPMVADPFHEERWDYVYYLKQGRLKKPEYRHFIVRFDAADKVASIEYPAKGSRTSNTQNEAADPSDRNARSDSPAELARST</sequence>
<evidence type="ECO:0000256" key="6">
    <source>
        <dbReference type="SAM" id="Phobius"/>
    </source>
</evidence>
<keyword evidence="1 4" id="KW-0732">Signal</keyword>
<comment type="function">
    <text evidence="4">Part of the outer membrane protein assembly complex, which is involved in assembly and insertion of beta-barrel proteins into the outer membrane.</text>
</comment>
<dbReference type="RefSeq" id="WP_066919808.1">
    <property type="nucleotide sequence ID" value="NZ_CP011971.1"/>
</dbReference>
<feature type="region of interest" description="Disordered" evidence="5">
    <location>
        <begin position="129"/>
        <end position="163"/>
    </location>
</feature>
<proteinExistence type="inferred from homology"/>
<dbReference type="EMBL" id="CP011971">
    <property type="protein sequence ID" value="AMN46806.1"/>
    <property type="molecule type" value="Genomic_DNA"/>
</dbReference>
<evidence type="ECO:0000256" key="5">
    <source>
        <dbReference type="SAM" id="MobiDB-lite"/>
    </source>
</evidence>
<evidence type="ECO:0000256" key="2">
    <source>
        <dbReference type="ARBA" id="ARBA00023136"/>
    </source>
</evidence>
<keyword evidence="2 4" id="KW-0472">Membrane</keyword>
<dbReference type="PANTHER" id="PTHR37482:SF1">
    <property type="entry name" value="OUTER MEMBRANE PROTEIN ASSEMBLY FACTOR BAME"/>
    <property type="match status" value="1"/>
</dbReference>
<dbReference type="KEGG" id="sdf:ACG33_06775"/>
<dbReference type="AlphaFoldDB" id="A0A127F8P6"/>
<feature type="domain" description="Outer membrane protein assembly factor BamE" evidence="7">
    <location>
        <begin position="57"/>
        <end position="127"/>
    </location>
</feature>
<dbReference type="GO" id="GO:0043165">
    <property type="term" value="P:Gram-negative-bacterium-type cell outer membrane assembly"/>
    <property type="evidence" value="ECO:0007669"/>
    <property type="project" value="UniProtKB-UniRule"/>
</dbReference>
<dbReference type="GO" id="GO:1990063">
    <property type="term" value="C:Bam protein complex"/>
    <property type="evidence" value="ECO:0007669"/>
    <property type="project" value="TreeGrafter"/>
</dbReference>